<dbReference type="InterPro" id="IPR017853">
    <property type="entry name" value="GH"/>
</dbReference>
<evidence type="ECO:0000256" key="5">
    <source>
        <dbReference type="ARBA" id="ARBA00022801"/>
    </source>
</evidence>
<dbReference type="EC" id="3.2.1.21" evidence="3"/>
<dbReference type="SMART" id="SM01217">
    <property type="entry name" value="Fn3_like"/>
    <property type="match status" value="1"/>
</dbReference>
<organism evidence="8 9">
    <name type="scientific">Jatrophihabitans cynanchi</name>
    <dbReference type="NCBI Taxonomy" id="2944128"/>
    <lineage>
        <taxon>Bacteria</taxon>
        <taxon>Bacillati</taxon>
        <taxon>Actinomycetota</taxon>
        <taxon>Actinomycetes</taxon>
        <taxon>Jatrophihabitantales</taxon>
        <taxon>Jatrophihabitantaceae</taxon>
        <taxon>Jatrophihabitans</taxon>
    </lineage>
</organism>
<dbReference type="InterPro" id="IPR051915">
    <property type="entry name" value="Cellulose_Degrad_GH3"/>
</dbReference>
<protein>
    <recommendedName>
        <fullName evidence="3">beta-glucosidase</fullName>
        <ecNumber evidence="3">3.2.1.21</ecNumber>
    </recommendedName>
</protein>
<dbReference type="PANTHER" id="PTHR30620:SF16">
    <property type="entry name" value="LYSOSOMAL BETA GLUCOSIDASE"/>
    <property type="match status" value="1"/>
</dbReference>
<dbReference type="InterPro" id="IPR002772">
    <property type="entry name" value="Glyco_hydro_3_C"/>
</dbReference>
<keyword evidence="6" id="KW-0326">Glycosidase</keyword>
<evidence type="ECO:0000256" key="4">
    <source>
        <dbReference type="ARBA" id="ARBA00022729"/>
    </source>
</evidence>
<dbReference type="PRINTS" id="PR00133">
    <property type="entry name" value="GLHYDRLASE3"/>
</dbReference>
<dbReference type="Pfam" id="PF00933">
    <property type="entry name" value="Glyco_hydro_3"/>
    <property type="match status" value="1"/>
</dbReference>
<dbReference type="Pfam" id="PF14310">
    <property type="entry name" value="Fn3-like"/>
    <property type="match status" value="1"/>
</dbReference>
<dbReference type="Gene3D" id="3.20.20.300">
    <property type="entry name" value="Glycoside hydrolase, family 3, N-terminal domain"/>
    <property type="match status" value="1"/>
</dbReference>
<comment type="catalytic activity">
    <reaction evidence="1">
        <text>Hydrolysis of terminal, non-reducing beta-D-glucosyl residues with release of beta-D-glucose.</text>
        <dbReference type="EC" id="3.2.1.21"/>
    </reaction>
</comment>
<sequence>MSTRSKRRSWWYGPLATVLLILGVTAGSRAVADHLSAAHHRENAIDKKVDALLARMSLAEKFGQLEMAGPDGPNGTPGPQLLANAKAGRLGSVLDLVGVDNINAAQRAALQSRLHIPLIFSLDVIHGYRTIFPVPLAEASSWDLGAITRDEAVSAREATADGIKWTFNPMVDIARDPRWGRVVEGAGEDPYLGSAVAAAKVAGYQGGDYSKPDKLAATVKHFAAYGAPVAGREYNTVDMSTQQLLNDYLPPYRAAVGAGVASVMSSFNSLNGVPASANSYLLQHILRGMWDFKGAVVSDYQAIQELVEFGFAANERDAARLALTAGVDIEMAVQVPSLNSTYANFGPQLVRSGQLSVGEVDSDVRHVLRLKYLAGVFDHPFTDPARVQREELTPANLAAARTTADESIVMLRNENALPLATSSGSIAVVGPLADDAADQLGPNVPIGQNDVAEAHTVTVLQGVKNAVPSATVSYAQGCDATCTSTSGFAAAVAAAEKADRTVVVLGEPASYSGEASSRSRIDLPGKQLALVQAIAATGKPYVVVLMNGRPLTIGWLAAHAPGLLEAWYPGTEGGNAVADVLFGAVNPSGKLPMSFPRDVGQIPIFYNELPTGRPADPNNKYTSKYLDVPNSPQYVFGYGLSYTDFAYSNLRLSAPSIGTHDTVTVHVDVRNTGSRAGADVAQLYLHDQVASILQPVRKLVGFQRVRLAAGQTRTLTFRIGPDQLGFYDNSGHFVLEPGGFDLYAGDSSSADLHGTLTLR</sequence>
<name>A0ABY7K1Z0_9ACTN</name>
<accession>A0ABY7K1Z0</accession>
<keyword evidence="4" id="KW-0732">Signal</keyword>
<dbReference type="RefSeq" id="WP_269443943.1">
    <property type="nucleotide sequence ID" value="NZ_CP097463.1"/>
</dbReference>
<dbReference type="InterPro" id="IPR001764">
    <property type="entry name" value="Glyco_hydro_3_N"/>
</dbReference>
<dbReference type="InterPro" id="IPR036881">
    <property type="entry name" value="Glyco_hydro_3_C_sf"/>
</dbReference>
<evidence type="ECO:0000256" key="6">
    <source>
        <dbReference type="ARBA" id="ARBA00023295"/>
    </source>
</evidence>
<dbReference type="Gene3D" id="3.40.50.1700">
    <property type="entry name" value="Glycoside hydrolase family 3 C-terminal domain"/>
    <property type="match status" value="1"/>
</dbReference>
<keyword evidence="9" id="KW-1185">Reference proteome</keyword>
<dbReference type="EMBL" id="CP097463">
    <property type="protein sequence ID" value="WAX57404.1"/>
    <property type="molecule type" value="Genomic_DNA"/>
</dbReference>
<dbReference type="Proteomes" id="UP001164693">
    <property type="component" value="Chromosome"/>
</dbReference>
<evidence type="ECO:0000256" key="3">
    <source>
        <dbReference type="ARBA" id="ARBA00012744"/>
    </source>
</evidence>
<evidence type="ECO:0000313" key="9">
    <source>
        <dbReference type="Proteomes" id="UP001164693"/>
    </source>
</evidence>
<evidence type="ECO:0000259" key="7">
    <source>
        <dbReference type="SMART" id="SM01217"/>
    </source>
</evidence>
<comment type="similarity">
    <text evidence="2">Belongs to the glycosyl hydrolase 3 family.</text>
</comment>
<dbReference type="InterPro" id="IPR036962">
    <property type="entry name" value="Glyco_hydro_3_N_sf"/>
</dbReference>
<dbReference type="InterPro" id="IPR026891">
    <property type="entry name" value="Fn3-like"/>
</dbReference>
<dbReference type="PANTHER" id="PTHR30620">
    <property type="entry name" value="PERIPLASMIC BETA-GLUCOSIDASE-RELATED"/>
    <property type="match status" value="1"/>
</dbReference>
<evidence type="ECO:0000256" key="2">
    <source>
        <dbReference type="ARBA" id="ARBA00005336"/>
    </source>
</evidence>
<evidence type="ECO:0000313" key="8">
    <source>
        <dbReference type="EMBL" id="WAX57404.1"/>
    </source>
</evidence>
<keyword evidence="5 8" id="KW-0378">Hydrolase</keyword>
<reference evidence="8" key="1">
    <citation type="submission" date="2022-05" db="EMBL/GenBank/DDBJ databases">
        <title>Jatrophihabitans sp. SB3-54 whole genome sequence.</title>
        <authorList>
            <person name="Suh M.K."/>
            <person name="Eom M.K."/>
            <person name="Kim J.S."/>
            <person name="Kim H.S."/>
            <person name="Do H.E."/>
            <person name="Shin Y.K."/>
            <person name="Lee J.-S."/>
        </authorList>
    </citation>
    <scope>NUCLEOTIDE SEQUENCE</scope>
    <source>
        <strain evidence="8">SB3-54</strain>
    </source>
</reference>
<dbReference type="InterPro" id="IPR013783">
    <property type="entry name" value="Ig-like_fold"/>
</dbReference>
<evidence type="ECO:0000256" key="1">
    <source>
        <dbReference type="ARBA" id="ARBA00000448"/>
    </source>
</evidence>
<gene>
    <name evidence="8" type="ORF">M6B22_01230</name>
</gene>
<dbReference type="Gene3D" id="2.60.40.10">
    <property type="entry name" value="Immunoglobulins"/>
    <property type="match status" value="1"/>
</dbReference>
<dbReference type="SUPFAM" id="SSF51445">
    <property type="entry name" value="(Trans)glycosidases"/>
    <property type="match status" value="1"/>
</dbReference>
<dbReference type="Pfam" id="PF01915">
    <property type="entry name" value="Glyco_hydro_3_C"/>
    <property type="match status" value="1"/>
</dbReference>
<dbReference type="GO" id="GO:0016787">
    <property type="term" value="F:hydrolase activity"/>
    <property type="evidence" value="ECO:0007669"/>
    <property type="project" value="UniProtKB-KW"/>
</dbReference>
<dbReference type="SUPFAM" id="SSF52279">
    <property type="entry name" value="Beta-D-glucan exohydrolase, C-terminal domain"/>
    <property type="match status" value="1"/>
</dbReference>
<proteinExistence type="inferred from homology"/>
<feature type="domain" description="Fibronectin type III-like" evidence="7">
    <location>
        <begin position="679"/>
        <end position="748"/>
    </location>
</feature>